<keyword evidence="2" id="KW-1185">Reference proteome</keyword>
<accession>A0ABQ7QWJ5</accession>
<protein>
    <recommendedName>
        <fullName evidence="3">Reverse transcriptase</fullName>
    </recommendedName>
</protein>
<organism evidence="1 2">
    <name type="scientific">Plutella xylostella</name>
    <name type="common">Diamondback moth</name>
    <name type="synonym">Plutella maculipennis</name>
    <dbReference type="NCBI Taxonomy" id="51655"/>
    <lineage>
        <taxon>Eukaryota</taxon>
        <taxon>Metazoa</taxon>
        <taxon>Ecdysozoa</taxon>
        <taxon>Arthropoda</taxon>
        <taxon>Hexapoda</taxon>
        <taxon>Insecta</taxon>
        <taxon>Pterygota</taxon>
        <taxon>Neoptera</taxon>
        <taxon>Endopterygota</taxon>
        <taxon>Lepidoptera</taxon>
        <taxon>Glossata</taxon>
        <taxon>Ditrysia</taxon>
        <taxon>Yponomeutoidea</taxon>
        <taxon>Plutellidae</taxon>
        <taxon>Plutella</taxon>
    </lineage>
</organism>
<dbReference type="PANTHER" id="PTHR19446">
    <property type="entry name" value="REVERSE TRANSCRIPTASES"/>
    <property type="match status" value="1"/>
</dbReference>
<evidence type="ECO:0008006" key="3">
    <source>
        <dbReference type="Google" id="ProtNLM"/>
    </source>
</evidence>
<sequence>MYFLSFFTSEEQLGRWTEPFKAVLDRTQPEPTPTGDVSGSDKLLDIETTPPSFAEIVTAVKQLKNGKAPGIDNIHMDMLKADAPTTATLLYPLLTRIWETGLVPAEWKQGLLVKVPKKGDLSQCDNWRGITTPVCRQSFSKDIAQPHTEKSSTHS</sequence>
<evidence type="ECO:0000313" key="1">
    <source>
        <dbReference type="EMBL" id="KAG7309401.1"/>
    </source>
</evidence>
<proteinExistence type="predicted"/>
<gene>
    <name evidence="1" type="ORF">JYU34_005368</name>
</gene>
<comment type="caution">
    <text evidence="1">The sequence shown here is derived from an EMBL/GenBank/DDBJ whole genome shotgun (WGS) entry which is preliminary data.</text>
</comment>
<dbReference type="Proteomes" id="UP000823941">
    <property type="component" value="Chromosome 7"/>
</dbReference>
<reference evidence="1 2" key="1">
    <citation type="submission" date="2021-06" db="EMBL/GenBank/DDBJ databases">
        <title>A haploid diamondback moth (Plutella xylostella L.) genome assembly resolves 31 chromosomes and identifies a diamide resistance mutation.</title>
        <authorList>
            <person name="Ward C.M."/>
            <person name="Perry K.D."/>
            <person name="Baker G."/>
            <person name="Powis K."/>
            <person name="Heckel D.G."/>
            <person name="Baxter S.W."/>
        </authorList>
    </citation>
    <scope>NUCLEOTIDE SEQUENCE [LARGE SCALE GENOMIC DNA]</scope>
    <source>
        <strain evidence="1 2">LV</strain>
        <tissue evidence="1">Single pupa</tissue>
    </source>
</reference>
<evidence type="ECO:0000313" key="2">
    <source>
        <dbReference type="Proteomes" id="UP000823941"/>
    </source>
</evidence>
<name>A0ABQ7QWJ5_PLUXY</name>
<dbReference type="EMBL" id="JAHIBW010000007">
    <property type="protein sequence ID" value="KAG7309401.1"/>
    <property type="molecule type" value="Genomic_DNA"/>
</dbReference>